<feature type="signal peptide" evidence="1">
    <location>
        <begin position="1"/>
        <end position="20"/>
    </location>
</feature>
<dbReference type="Proteomes" id="UP000194127">
    <property type="component" value="Unassembled WGS sequence"/>
</dbReference>
<keyword evidence="1" id="KW-0732">Signal</keyword>
<dbReference type="RefSeq" id="XP_024339187.1">
    <property type="nucleotide sequence ID" value="XM_024485532.1"/>
</dbReference>
<feature type="chain" id="PRO_5010871790" description="F-box domain-containing protein" evidence="1">
    <location>
        <begin position="21"/>
        <end position="932"/>
    </location>
</feature>
<dbReference type="GeneID" id="36330481"/>
<evidence type="ECO:0008006" key="4">
    <source>
        <dbReference type="Google" id="ProtNLM"/>
    </source>
</evidence>
<dbReference type="EMBL" id="KZ110597">
    <property type="protein sequence ID" value="OSX62393.1"/>
    <property type="molecule type" value="Genomic_DNA"/>
</dbReference>
<name>A0A1X6N1R2_9APHY</name>
<reference evidence="2 3" key="1">
    <citation type="submission" date="2017-04" db="EMBL/GenBank/DDBJ databases">
        <title>Genome Sequence of the Model Brown-Rot Fungus Postia placenta SB12.</title>
        <authorList>
            <consortium name="DOE Joint Genome Institute"/>
            <person name="Gaskell J."/>
            <person name="Kersten P."/>
            <person name="Larrondo L.F."/>
            <person name="Canessa P."/>
            <person name="Martinez D."/>
            <person name="Hibbett D."/>
            <person name="Schmoll M."/>
            <person name="Kubicek C.P."/>
            <person name="Martinez A.T."/>
            <person name="Yadav J."/>
            <person name="Master E."/>
            <person name="Magnuson J.K."/>
            <person name="James T."/>
            <person name="Yaver D."/>
            <person name="Berka R."/>
            <person name="Labutti K."/>
            <person name="Lipzen A."/>
            <person name="Aerts A."/>
            <person name="Barry K."/>
            <person name="Henrissat B."/>
            <person name="Blanchette R."/>
            <person name="Grigoriev I."/>
            <person name="Cullen D."/>
        </authorList>
    </citation>
    <scope>NUCLEOTIDE SEQUENCE [LARGE SCALE GENOMIC DNA]</scope>
    <source>
        <strain evidence="2 3">MAD-698-R-SB12</strain>
    </source>
</reference>
<keyword evidence="3" id="KW-1185">Reference proteome</keyword>
<dbReference type="AlphaFoldDB" id="A0A1X6N1R2"/>
<evidence type="ECO:0000256" key="1">
    <source>
        <dbReference type="SAM" id="SignalP"/>
    </source>
</evidence>
<organism evidence="2 3">
    <name type="scientific">Postia placenta MAD-698-R-SB12</name>
    <dbReference type="NCBI Taxonomy" id="670580"/>
    <lineage>
        <taxon>Eukaryota</taxon>
        <taxon>Fungi</taxon>
        <taxon>Dikarya</taxon>
        <taxon>Basidiomycota</taxon>
        <taxon>Agaricomycotina</taxon>
        <taxon>Agaricomycetes</taxon>
        <taxon>Polyporales</taxon>
        <taxon>Adustoporiaceae</taxon>
        <taxon>Rhodonia</taxon>
    </lineage>
</organism>
<protein>
    <recommendedName>
        <fullName evidence="4">F-box domain-containing protein</fullName>
    </recommendedName>
</protein>
<evidence type="ECO:0000313" key="3">
    <source>
        <dbReference type="Proteomes" id="UP000194127"/>
    </source>
</evidence>
<dbReference type="OrthoDB" id="10274083at2759"/>
<proteinExistence type="predicted"/>
<accession>A0A1X6N1R2</accession>
<gene>
    <name evidence="2" type="ORF">POSPLADRAFT_1143221</name>
</gene>
<evidence type="ECO:0000313" key="2">
    <source>
        <dbReference type="EMBL" id="OSX62393.1"/>
    </source>
</evidence>
<sequence length="932" mass="103148">MATGISASSHLLILVQSTSGLLLSEVLRHAGLPLDYSTLHNIVCVPPFGQSGGAYQELGNTIETITNTLPETFAGRQLDQSALVVVGGFWALASTTSLLERLETTKDMSRNATTQSRVNGINLVIQAPSLKSRIQSTAAADVNRDYARSAGYSSRVQLNDDNDDIGDIDNAPIEQARSERSLAVVLSPGVALLQASYPKGTAQDPQAPARLWSFGFVRLVVRKRLRHARTHSKGPSLPAEIWLQVFDELAQGGDYDAIATCVDVCRVFAKWSERYIDGRSSYFTLRSETDVGRAAKEVATKGLMAWRRVGEVSIEGDDTKAIPHVASFASTFAAGTWVRVVKLTIEKASWPSSLRAADAAVFRDLSRCAAITRLTLNDVTFPSIVTFGALVSALQGLETLSLRDVNPRACSKSTWALRPDNWDKPEFTRTAWPCYTELLDFMTAVSNPCGKSPCVYPWGSVGRLQLDESVWWRFSSFSIARLLHAFPSLVSLKFGSAKDMFTNAHGIPRDVRITGVPAYPRLKPINIVVEYRTSGRPQHVANIVRSLIKMDYPLKITEIMTPIYLSRDVTDTVVVIATNELIKQAGPSLKYLDFSLKLRVVPTPSCSDRGGFRSDPYRLPNFLERTYLLSSPPPYPKAFWICACKSLSHVTSTCVSSVDICINWFSWDDRGELNNVFTQLDAVLSIPVFDSLVHVTIRVRFDEPDLSLQEIEMVEWAYWTKACLLSLDKRGILGIEVCEERLTPHVRLGLVWDRGIKDWKHYDSKVGKNGNVKIIEIPAFEGGAPSEAIAAHTAWKRSDQLKDDQRLILERPQRAALHTKWMGEASAALATSAGRAKIGERALSVLCRILPEITRNVEARTRSDNVHQSSATRGFYKTRVDRIVWTYDVEILYGIPSGIAYAMTTISRVDAWTGVSTSMKGPMAASHKNKSL</sequence>